<dbReference type="EMBL" id="CP047423">
    <property type="protein sequence ID" value="QPD04962.1"/>
    <property type="molecule type" value="Genomic_DNA"/>
</dbReference>
<dbReference type="KEGG" id="nkf:Nkreftii_002736"/>
<proteinExistence type="predicted"/>
<keyword evidence="2" id="KW-1133">Transmembrane helix</keyword>
<dbReference type="AlphaFoldDB" id="A0A7S8FFJ4"/>
<keyword evidence="2" id="KW-0812">Transmembrane</keyword>
<feature type="region of interest" description="Disordered" evidence="1">
    <location>
        <begin position="1"/>
        <end position="22"/>
    </location>
</feature>
<evidence type="ECO:0000256" key="2">
    <source>
        <dbReference type="SAM" id="Phobius"/>
    </source>
</evidence>
<gene>
    <name evidence="3" type="ORF">Nkreftii_002736</name>
</gene>
<name>A0A7S8FFJ4_9BACT</name>
<keyword evidence="2" id="KW-0472">Membrane</keyword>
<sequence>MTRSSQPLPFPIHPQVHDRQHRHTPHRLTFAGVGYLLIVGFVSLLPSLAGAEDHASPMLLADVVTQRAEQLAAVDSDEKAMTLFTTTVGPALGLKDAAGALGATRLPSKLVKELRLAELSESVSELMGALAAWQLAESIGRDGNQSSTTISLPAARHDWLHTRSRSTSLSDVFRLSQDNQAIGTTENRSDRHNTELLLAAQRTAYEASRQATKAWWDIHGWKDRIRQAKGLARLCGTWQWTIHNHQNHGDQKAVVMFPPVGHTSAHAATPAETIVLGDAIYLRWEQNGRIQEDSLLFIKDDAKIEGSFVNNTGGWGSITGKRTAACQP</sequence>
<reference evidence="3 4" key="1">
    <citation type="journal article" date="2020" name="ISME J.">
        <title>Enrichment and physiological characterization of a novel comammox Nitrospira indicates ammonium inhibition of complete nitrification.</title>
        <authorList>
            <person name="Sakoula D."/>
            <person name="Koch H."/>
            <person name="Frank J."/>
            <person name="Jetten M.S.M."/>
            <person name="van Kessel M.A.H.J."/>
            <person name="Lucker S."/>
        </authorList>
    </citation>
    <scope>NUCLEOTIDE SEQUENCE [LARGE SCALE GENOMIC DNA]</scope>
    <source>
        <strain evidence="3">Comreactor17</strain>
    </source>
</reference>
<feature type="transmembrane region" description="Helical" evidence="2">
    <location>
        <begin position="28"/>
        <end position="49"/>
    </location>
</feature>
<accession>A0A7S8FFJ4</accession>
<organism evidence="3 4">
    <name type="scientific">Candidatus Nitrospira kreftii</name>
    <dbReference type="NCBI Taxonomy" id="2652173"/>
    <lineage>
        <taxon>Bacteria</taxon>
        <taxon>Pseudomonadati</taxon>
        <taxon>Nitrospirota</taxon>
        <taxon>Nitrospiria</taxon>
        <taxon>Nitrospirales</taxon>
        <taxon>Nitrospiraceae</taxon>
        <taxon>Nitrospira</taxon>
    </lineage>
</organism>
<dbReference type="Proteomes" id="UP000593737">
    <property type="component" value="Chromosome"/>
</dbReference>
<evidence type="ECO:0000313" key="3">
    <source>
        <dbReference type="EMBL" id="QPD04962.1"/>
    </source>
</evidence>
<evidence type="ECO:0000313" key="4">
    <source>
        <dbReference type="Proteomes" id="UP000593737"/>
    </source>
</evidence>
<protein>
    <submittedName>
        <fullName evidence="3">Uncharacterized protein</fullName>
    </submittedName>
</protein>
<evidence type="ECO:0000256" key="1">
    <source>
        <dbReference type="SAM" id="MobiDB-lite"/>
    </source>
</evidence>